<evidence type="ECO:0000259" key="7">
    <source>
        <dbReference type="Pfam" id="PF07005"/>
    </source>
</evidence>
<dbReference type="InterPro" id="IPR042213">
    <property type="entry name" value="NBD_C_sf"/>
</dbReference>
<evidence type="ECO:0000259" key="8">
    <source>
        <dbReference type="Pfam" id="PF17042"/>
    </source>
</evidence>
<keyword evidence="10" id="KW-1185">Reference proteome</keyword>
<comment type="similarity">
    <text evidence="1">Belongs to the four-carbon acid sugar kinase family.</text>
</comment>
<proteinExistence type="inferred from homology"/>
<evidence type="ECO:0000256" key="4">
    <source>
        <dbReference type="ARBA" id="ARBA00022777"/>
    </source>
</evidence>
<dbReference type="GO" id="GO:0005524">
    <property type="term" value="F:ATP binding"/>
    <property type="evidence" value="ECO:0007669"/>
    <property type="project" value="UniProtKB-KW"/>
</dbReference>
<gene>
    <name evidence="9" type="ORF">FPZ52_14980</name>
</gene>
<dbReference type="Pfam" id="PF17042">
    <property type="entry name" value="NBD_C"/>
    <property type="match status" value="1"/>
</dbReference>
<keyword evidence="4 9" id="KW-0418">Kinase</keyword>
<evidence type="ECO:0000313" key="10">
    <source>
        <dbReference type="Proteomes" id="UP000318483"/>
    </source>
</evidence>
<evidence type="ECO:0000256" key="1">
    <source>
        <dbReference type="ARBA" id="ARBA00005715"/>
    </source>
</evidence>
<evidence type="ECO:0000313" key="9">
    <source>
        <dbReference type="EMBL" id="QDY70994.1"/>
    </source>
</evidence>
<feature type="domain" description="Four-carbon acid sugar kinase N-terminal" evidence="7">
    <location>
        <begin position="25"/>
        <end position="147"/>
    </location>
</feature>
<protein>
    <submittedName>
        <fullName evidence="9">Four-carbon acid sugar kinase family protein</fullName>
    </submittedName>
</protein>
<dbReference type="Pfam" id="PF07005">
    <property type="entry name" value="SBD_N"/>
    <property type="match status" value="1"/>
</dbReference>
<dbReference type="InterPro" id="IPR010737">
    <property type="entry name" value="4-carb_acid_sugar_kinase_N"/>
</dbReference>
<dbReference type="SUPFAM" id="SSF142764">
    <property type="entry name" value="YgbK-like"/>
    <property type="match status" value="1"/>
</dbReference>
<evidence type="ECO:0000256" key="6">
    <source>
        <dbReference type="ARBA" id="ARBA00023277"/>
    </source>
</evidence>
<feature type="domain" description="Four-carbon acid sugar kinase nucleotide binding" evidence="8">
    <location>
        <begin position="277"/>
        <end position="351"/>
    </location>
</feature>
<sequence length="364" mass="37778">MFRISEVRYITTTGKLVNCMALDTLILADDLTGALDSAVGFSGGGRSVIVARSPVAVPEALARAPNVLAINTSSREIRAEDAARRVGEALAHLDPAAVGRVLKKVDSRLKGNIMAEVEALERWFAPDRRVACPAIPGMGRRVTHGALEGSGVDQPIPVADCFVGRVEVPDVASDADLDEVVQGGTGRVLWIGARGLAFALARASGVAAPEVTRLQPSVMIANGSRDPVTRAQIATLGGRVTRLDAPDGIVPEGTAPHGRLVLSISDGGAGISGLEAAARFARGTAQLARQVKPAALLICGGESAQAVLDQFGLNSLQVSAELRPGLPVCEVQTDWGRVQVVTKSGGFGAPGLLAEILDETVMQR</sequence>
<geneLocation type="plasmid" evidence="9 10">
    <name>unnamed2</name>
</geneLocation>
<dbReference type="Proteomes" id="UP000318483">
    <property type="component" value="Plasmid unnamed2"/>
</dbReference>
<keyword evidence="2" id="KW-0808">Transferase</keyword>
<evidence type="ECO:0000256" key="3">
    <source>
        <dbReference type="ARBA" id="ARBA00022741"/>
    </source>
</evidence>
<keyword evidence="9" id="KW-0614">Plasmid</keyword>
<dbReference type="GO" id="GO:0016301">
    <property type="term" value="F:kinase activity"/>
    <property type="evidence" value="ECO:0007669"/>
    <property type="project" value="UniProtKB-KW"/>
</dbReference>
<keyword evidence="5" id="KW-0067">ATP-binding</keyword>
<organism evidence="9 10">
    <name type="scientific">Qingshengfaniella alkalisoli</name>
    <dbReference type="NCBI Taxonomy" id="2599296"/>
    <lineage>
        <taxon>Bacteria</taxon>
        <taxon>Pseudomonadati</taxon>
        <taxon>Pseudomonadota</taxon>
        <taxon>Alphaproteobacteria</taxon>
        <taxon>Rhodobacterales</taxon>
        <taxon>Paracoccaceae</taxon>
        <taxon>Qingshengfaniella</taxon>
    </lineage>
</organism>
<evidence type="ECO:0000256" key="5">
    <source>
        <dbReference type="ARBA" id="ARBA00022840"/>
    </source>
</evidence>
<dbReference type="OrthoDB" id="9778478at2"/>
<dbReference type="Gene3D" id="3.40.980.20">
    <property type="entry name" value="Four-carbon acid sugar kinase, nucleotide binding domain"/>
    <property type="match status" value="1"/>
</dbReference>
<dbReference type="InterPro" id="IPR037051">
    <property type="entry name" value="4-carb_acid_sugar_kinase_N_sf"/>
</dbReference>
<dbReference type="EMBL" id="CP042263">
    <property type="protein sequence ID" value="QDY70994.1"/>
    <property type="molecule type" value="Genomic_DNA"/>
</dbReference>
<name>A0A5B8IZ65_9RHOB</name>
<dbReference type="AlphaFoldDB" id="A0A5B8IZ65"/>
<evidence type="ECO:0000256" key="2">
    <source>
        <dbReference type="ARBA" id="ARBA00022679"/>
    </source>
</evidence>
<reference evidence="9 10" key="1">
    <citation type="submission" date="2019-07" db="EMBL/GenBank/DDBJ databases">
        <title>Litoreibacter alkalisoli sp. nov., isolated from saline-alkaline soil.</title>
        <authorList>
            <person name="Wang S."/>
            <person name="Xu L."/>
            <person name="Xing Y.-T."/>
            <person name="Sun J.-Q."/>
        </authorList>
    </citation>
    <scope>NUCLEOTIDE SEQUENCE [LARGE SCALE GENOMIC DNA]</scope>
    <source>
        <strain evidence="9 10">LN3S51</strain>
        <plasmid evidence="9 10">unnamed2</plasmid>
    </source>
</reference>
<accession>A0A5B8IZ65</accession>
<keyword evidence="3" id="KW-0547">Nucleotide-binding</keyword>
<keyword evidence="6" id="KW-0119">Carbohydrate metabolism</keyword>
<dbReference type="KEGG" id="lit:FPZ52_14980"/>
<dbReference type="InterPro" id="IPR031475">
    <property type="entry name" value="NBD_C"/>
</dbReference>
<dbReference type="Gene3D" id="3.40.50.10840">
    <property type="entry name" value="Putative sugar-binding, N-terminal domain"/>
    <property type="match status" value="1"/>
</dbReference>